<evidence type="ECO:0000256" key="7">
    <source>
        <dbReference type="PROSITE-ProRule" id="PRU00182"/>
    </source>
</evidence>
<evidence type="ECO:0000256" key="2">
    <source>
        <dbReference type="ARBA" id="ARBA00004401"/>
    </source>
</evidence>
<keyword evidence="5 8" id="KW-0378">Hydrolase</keyword>
<comment type="subcellular location">
    <subcellularLocation>
        <location evidence="2">Cell membrane</location>
        <topology evidence="2">Single-pass type II membrane protein</topology>
    </subcellularLocation>
    <subcellularLocation>
        <location evidence="8">Membrane</location>
        <topology evidence="8">Single-pass type II membrane protein</topology>
    </subcellularLocation>
</comment>
<keyword evidence="7" id="KW-0694">RNA-binding</keyword>
<sequence>MKSSYESFDKKPIFKRILKEIAVWAVEIVIVIGIAFLTIHFGVEKVTVVGKSMENALMPADTIIVNKLAYKITKPKRYDVIVFDQSGKEHSYYNIKRVIGLPGETVQIKNGLVYIDGKKLKEEVKVKSIKDGGIADDKITLDEDEFFVLGDNRNNSEDSRYANIGNVISDEIVGKAILRVNKFSIISQLNKK</sequence>
<dbReference type="GO" id="GO:0006465">
    <property type="term" value="P:signal peptide processing"/>
    <property type="evidence" value="ECO:0007669"/>
    <property type="project" value="InterPro"/>
</dbReference>
<keyword evidence="8" id="KW-0472">Membrane</keyword>
<dbReference type="EMBL" id="AP024169">
    <property type="protein sequence ID" value="BCN31319.1"/>
    <property type="molecule type" value="Genomic_DNA"/>
</dbReference>
<comment type="catalytic activity">
    <reaction evidence="1 8">
        <text>Cleavage of hydrophobic, N-terminal signal or leader sequences from secreted and periplasmic proteins.</text>
        <dbReference type="EC" id="3.4.21.89"/>
    </reaction>
</comment>
<dbReference type="GO" id="GO:0009003">
    <property type="term" value="F:signal peptidase activity"/>
    <property type="evidence" value="ECO:0007669"/>
    <property type="project" value="UniProtKB-EC"/>
</dbReference>
<evidence type="ECO:0000313" key="11">
    <source>
        <dbReference type="Proteomes" id="UP000595897"/>
    </source>
</evidence>
<dbReference type="RefSeq" id="WP_271712448.1">
    <property type="nucleotide sequence ID" value="NZ_AP024169.1"/>
</dbReference>
<dbReference type="Pfam" id="PF10502">
    <property type="entry name" value="Peptidase_S26"/>
    <property type="match status" value="1"/>
</dbReference>
<evidence type="ECO:0000256" key="4">
    <source>
        <dbReference type="ARBA" id="ARBA00013208"/>
    </source>
</evidence>
<dbReference type="InterPro" id="IPR000223">
    <property type="entry name" value="Pept_S26A_signal_pept_1"/>
</dbReference>
<dbReference type="PRINTS" id="PR00727">
    <property type="entry name" value="LEADERPTASE"/>
</dbReference>
<dbReference type="KEGG" id="ahb:bsdtb5_26140"/>
<dbReference type="NCBIfam" id="TIGR02227">
    <property type="entry name" value="sigpep_I_bact"/>
    <property type="match status" value="1"/>
</dbReference>
<dbReference type="GO" id="GO:0003723">
    <property type="term" value="F:RNA binding"/>
    <property type="evidence" value="ECO:0007669"/>
    <property type="project" value="UniProtKB-KW"/>
</dbReference>
<dbReference type="PANTHER" id="PTHR43390:SF1">
    <property type="entry name" value="CHLOROPLAST PROCESSING PEPTIDASE"/>
    <property type="match status" value="1"/>
</dbReference>
<keyword evidence="8" id="KW-0812">Transmembrane</keyword>
<feature type="active site" evidence="6">
    <location>
        <position position="96"/>
    </location>
</feature>
<keyword evidence="8" id="KW-0645">Protease</keyword>
<feature type="domain" description="Peptidase S26" evidence="9">
    <location>
        <begin position="23"/>
        <end position="180"/>
    </location>
</feature>
<evidence type="ECO:0000256" key="6">
    <source>
        <dbReference type="PIRSR" id="PIRSR600223-1"/>
    </source>
</evidence>
<dbReference type="AlphaFoldDB" id="A0A7R7EM74"/>
<dbReference type="InterPro" id="IPR019757">
    <property type="entry name" value="Pept_S26A_signal_pept_1_Lys-AS"/>
</dbReference>
<feature type="active site" evidence="6">
    <location>
        <position position="52"/>
    </location>
</feature>
<gene>
    <name evidence="10" type="ORF">bsdtb5_26140</name>
</gene>
<feature type="transmembrane region" description="Helical" evidence="8">
    <location>
        <begin position="21"/>
        <end position="43"/>
    </location>
</feature>
<dbReference type="PROSITE" id="PS00761">
    <property type="entry name" value="SPASE_I_3"/>
    <property type="match status" value="1"/>
</dbReference>
<evidence type="ECO:0000256" key="1">
    <source>
        <dbReference type="ARBA" id="ARBA00000677"/>
    </source>
</evidence>
<dbReference type="InterPro" id="IPR019533">
    <property type="entry name" value="Peptidase_S26"/>
</dbReference>
<dbReference type="InterPro" id="IPR036286">
    <property type="entry name" value="LexA/Signal_pep-like_sf"/>
</dbReference>
<evidence type="ECO:0000256" key="5">
    <source>
        <dbReference type="ARBA" id="ARBA00022801"/>
    </source>
</evidence>
<comment type="similarity">
    <text evidence="3 8">Belongs to the peptidase S26 family.</text>
</comment>
<organism evidence="10 11">
    <name type="scientific">Anaeromicropila herbilytica</name>
    <dbReference type="NCBI Taxonomy" id="2785025"/>
    <lineage>
        <taxon>Bacteria</taxon>
        <taxon>Bacillati</taxon>
        <taxon>Bacillota</taxon>
        <taxon>Clostridia</taxon>
        <taxon>Lachnospirales</taxon>
        <taxon>Lachnospiraceae</taxon>
        <taxon>Anaeromicropila</taxon>
    </lineage>
</organism>
<keyword evidence="8" id="KW-1133">Transmembrane helix</keyword>
<evidence type="ECO:0000256" key="8">
    <source>
        <dbReference type="RuleBase" id="RU362042"/>
    </source>
</evidence>
<dbReference type="PROSITE" id="PS50889">
    <property type="entry name" value="S4"/>
    <property type="match status" value="1"/>
</dbReference>
<keyword evidence="11" id="KW-1185">Reference proteome</keyword>
<reference evidence="10 11" key="1">
    <citation type="submission" date="2020-11" db="EMBL/GenBank/DDBJ databases">
        <title>Draft genome sequencing of a Lachnospiraceae strain isolated from anoxic soil subjected to BSD treatment.</title>
        <authorList>
            <person name="Uek A."/>
            <person name="Tonouchi A."/>
        </authorList>
    </citation>
    <scope>NUCLEOTIDE SEQUENCE [LARGE SCALE GENOMIC DNA]</scope>
    <source>
        <strain evidence="10 11">TB5</strain>
    </source>
</reference>
<evidence type="ECO:0000259" key="9">
    <source>
        <dbReference type="Pfam" id="PF10502"/>
    </source>
</evidence>
<dbReference type="Proteomes" id="UP000595897">
    <property type="component" value="Chromosome"/>
</dbReference>
<proteinExistence type="inferred from homology"/>
<name>A0A7R7EM74_9FIRM</name>
<accession>A0A7R7EM74</accession>
<dbReference type="InterPro" id="IPR019758">
    <property type="entry name" value="Pept_S26A_signal_pept_1_CS"/>
</dbReference>
<protein>
    <recommendedName>
        <fullName evidence="4 8">Signal peptidase I</fullName>
        <ecNumber evidence="4 8">3.4.21.89</ecNumber>
    </recommendedName>
</protein>
<dbReference type="CDD" id="cd06530">
    <property type="entry name" value="S26_SPase_I"/>
    <property type="match status" value="1"/>
</dbReference>
<dbReference type="Gene3D" id="2.10.109.10">
    <property type="entry name" value="Umud Fragment, subunit A"/>
    <property type="match status" value="1"/>
</dbReference>
<evidence type="ECO:0000256" key="3">
    <source>
        <dbReference type="ARBA" id="ARBA00009370"/>
    </source>
</evidence>
<dbReference type="GO" id="GO:0004252">
    <property type="term" value="F:serine-type endopeptidase activity"/>
    <property type="evidence" value="ECO:0007669"/>
    <property type="project" value="InterPro"/>
</dbReference>
<dbReference type="GO" id="GO:0005886">
    <property type="term" value="C:plasma membrane"/>
    <property type="evidence" value="ECO:0007669"/>
    <property type="project" value="UniProtKB-SubCell"/>
</dbReference>
<dbReference type="EC" id="3.4.21.89" evidence="4 8"/>
<dbReference type="SUPFAM" id="SSF51306">
    <property type="entry name" value="LexA/Signal peptidase"/>
    <property type="match status" value="1"/>
</dbReference>
<dbReference type="PROSITE" id="PS00760">
    <property type="entry name" value="SPASE_I_2"/>
    <property type="match status" value="1"/>
</dbReference>
<evidence type="ECO:0000313" key="10">
    <source>
        <dbReference type="EMBL" id="BCN31319.1"/>
    </source>
</evidence>
<dbReference type="PANTHER" id="PTHR43390">
    <property type="entry name" value="SIGNAL PEPTIDASE I"/>
    <property type="match status" value="1"/>
</dbReference>